<dbReference type="InterPro" id="IPR050121">
    <property type="entry name" value="Cytochrome_P450_monoxygenase"/>
</dbReference>
<dbReference type="Pfam" id="PF00067">
    <property type="entry name" value="p450"/>
    <property type="match status" value="1"/>
</dbReference>
<evidence type="ECO:0000313" key="5">
    <source>
        <dbReference type="EMBL" id="OAL33536.1"/>
    </source>
</evidence>
<evidence type="ECO:0000313" key="6">
    <source>
        <dbReference type="Proteomes" id="UP000185904"/>
    </source>
</evidence>
<evidence type="ECO:0000256" key="1">
    <source>
        <dbReference type="ARBA" id="ARBA00010617"/>
    </source>
</evidence>
<dbReference type="OrthoDB" id="4161200at2759"/>
<dbReference type="EMBL" id="LVCJ01000049">
    <property type="protein sequence ID" value="OAL33536.1"/>
    <property type="molecule type" value="Genomic_DNA"/>
</dbReference>
<comment type="cofactor">
    <cofactor evidence="2">
        <name>heme</name>
        <dbReference type="ChEBI" id="CHEBI:30413"/>
    </cofactor>
</comment>
<dbReference type="AlphaFoldDB" id="A0A178CVQ9"/>
<dbReference type="Gene3D" id="3.30.200.20">
    <property type="entry name" value="Phosphorylase Kinase, domain 1"/>
    <property type="match status" value="1"/>
</dbReference>
<comment type="similarity">
    <text evidence="1">Belongs to the cytochrome P450 family.</text>
</comment>
<dbReference type="PROSITE" id="PS50011">
    <property type="entry name" value="PROTEIN_KINASE_DOM"/>
    <property type="match status" value="1"/>
</dbReference>
<keyword evidence="2" id="KW-0408">Iron</keyword>
<feature type="transmembrane region" description="Helical" evidence="3">
    <location>
        <begin position="6"/>
        <end position="28"/>
    </location>
</feature>
<dbReference type="SUPFAM" id="SSF48264">
    <property type="entry name" value="Cytochrome P450"/>
    <property type="match status" value="1"/>
</dbReference>
<proteinExistence type="inferred from homology"/>
<dbReference type="GO" id="GO:0016705">
    <property type="term" value="F:oxidoreductase activity, acting on paired donors, with incorporation or reduction of molecular oxygen"/>
    <property type="evidence" value="ECO:0007669"/>
    <property type="project" value="InterPro"/>
</dbReference>
<name>A0A178CVQ9_9EURO</name>
<dbReference type="GO" id="GO:0004672">
    <property type="term" value="F:protein kinase activity"/>
    <property type="evidence" value="ECO:0007669"/>
    <property type="project" value="InterPro"/>
</dbReference>
<dbReference type="RefSeq" id="XP_022498548.1">
    <property type="nucleotide sequence ID" value="XM_022645509.1"/>
</dbReference>
<keyword evidence="2" id="KW-0479">Metal-binding</keyword>
<dbReference type="PRINTS" id="PR00385">
    <property type="entry name" value="P450"/>
</dbReference>
<keyword evidence="3" id="KW-0812">Transmembrane</keyword>
<dbReference type="InterPro" id="IPR036396">
    <property type="entry name" value="Cyt_P450_sf"/>
</dbReference>
<feature type="transmembrane region" description="Helical" evidence="3">
    <location>
        <begin position="40"/>
        <end position="60"/>
    </location>
</feature>
<dbReference type="Gene3D" id="1.10.630.10">
    <property type="entry name" value="Cytochrome P450"/>
    <property type="match status" value="1"/>
</dbReference>
<evidence type="ECO:0000256" key="3">
    <source>
        <dbReference type="SAM" id="Phobius"/>
    </source>
</evidence>
<keyword evidence="2" id="KW-0349">Heme</keyword>
<comment type="caution">
    <text evidence="5">The sequence shown here is derived from an EMBL/GenBank/DDBJ whole genome shotgun (WGS) entry which is preliminary data.</text>
</comment>
<dbReference type="PRINTS" id="PR00463">
    <property type="entry name" value="EP450I"/>
</dbReference>
<dbReference type="PANTHER" id="PTHR24305:SF166">
    <property type="entry name" value="CYTOCHROME P450 12A4, MITOCHONDRIAL-RELATED"/>
    <property type="match status" value="1"/>
</dbReference>
<protein>
    <recommendedName>
        <fullName evidence="4">Protein kinase domain-containing protein</fullName>
    </recommendedName>
</protein>
<dbReference type="SUPFAM" id="SSF56112">
    <property type="entry name" value="Protein kinase-like (PK-like)"/>
    <property type="match status" value="1"/>
</dbReference>
<dbReference type="PANTHER" id="PTHR24305">
    <property type="entry name" value="CYTOCHROME P450"/>
    <property type="match status" value="1"/>
</dbReference>
<keyword evidence="6" id="KW-1185">Reference proteome</keyword>
<dbReference type="InterPro" id="IPR000719">
    <property type="entry name" value="Prot_kinase_dom"/>
</dbReference>
<organism evidence="5 6">
    <name type="scientific">Fonsecaea nubica</name>
    <dbReference type="NCBI Taxonomy" id="856822"/>
    <lineage>
        <taxon>Eukaryota</taxon>
        <taxon>Fungi</taxon>
        <taxon>Dikarya</taxon>
        <taxon>Ascomycota</taxon>
        <taxon>Pezizomycotina</taxon>
        <taxon>Eurotiomycetes</taxon>
        <taxon>Chaetothyriomycetidae</taxon>
        <taxon>Chaetothyriales</taxon>
        <taxon>Herpotrichiellaceae</taxon>
        <taxon>Fonsecaea</taxon>
    </lineage>
</organism>
<sequence length="895" mass="101636">MAFSTAAAGTWLSAIGIVLISLVLIRILKLIVHYIEARKLGVSLIVTPVSWQDPLWLIFWRRFAWIRNLPFGGWLDFSYISWSVSAYYHPHQKLGDAFAVVRSGRNELYVNDPTAVQEIMSRWKIWIKPPEQYDIFNLFGPNVVSINGEDWQRHRKIAAAVFKESNHRLVWTEAMRQSGQMCEEMKRRQDTTNGELTLKNVETDVALAALHVLSAVGLGQSYDFAGGLKHIVQDQHRVSYAESLSFIFRNIFLVWIFRHVKLPSFLLPQSIQNVHLNLHEFREYIRESIARFNAQSDAKADIVSSLVRANEAAKREKVAGQKGFFLSDEELYGNFFVLNLGGYETTAGALTFTIPSLARYQDVQEWLREEVESVVAKTDNYDEAFPLLVRCLATMYETLRIHGPLPDDARYSLDTQVLQVGDKKIVVPPKTYVTPNIYAVHTDPRYWGPDSMEWKPSRWITRNAEGKEVLADPPQGALFAPWLAGPRMCPGKKFSQVEFVAVLVGLLRKYRVGLKVRPGQTKEEAQDNLLRAIYDKDIVTTPVFKRPYDASIVIENSRYVALKVMDAKSSHNAATELSILDRISECRSKDPLAQYTLTNLDTFHHAGPNGTHICLVSEPMGPSVASLAEELTPLEEWKVNISYPTPMAKRILRHVLRGLKVLHANGIVHADLQPGNLLVAISNIDQLSEEVLQQVVSGHGRNPAPEAVQRIDGLEDEWAPRYLFLSQSLVQYARSGPELQVKISDFGAELILGGKIGSSIDIWSFGCLIFELLTGVSLFSVVVYFEDHRETTDDEHILQMHDILEPLPDVWLQKTWTRAGKYFGPGRKRLGPIPDGQDEPYVDDPLELRFKEYKPKDIDEEEAGVITSLIRSILRYEPSQRPTAEELLKHSWFHE</sequence>
<gene>
    <name evidence="5" type="ORF">AYO20_07222</name>
</gene>
<keyword evidence="3" id="KW-1133">Transmembrane helix</keyword>
<dbReference type="GO" id="GO:0020037">
    <property type="term" value="F:heme binding"/>
    <property type="evidence" value="ECO:0007669"/>
    <property type="project" value="InterPro"/>
</dbReference>
<evidence type="ECO:0000259" key="4">
    <source>
        <dbReference type="PROSITE" id="PS50011"/>
    </source>
</evidence>
<feature type="transmembrane region" description="Helical" evidence="3">
    <location>
        <begin position="762"/>
        <end position="785"/>
    </location>
</feature>
<dbReference type="Gene3D" id="1.10.510.10">
    <property type="entry name" value="Transferase(Phosphotransferase) domain 1"/>
    <property type="match status" value="1"/>
</dbReference>
<dbReference type="Proteomes" id="UP000185904">
    <property type="component" value="Unassembled WGS sequence"/>
</dbReference>
<dbReference type="InterPro" id="IPR002401">
    <property type="entry name" value="Cyt_P450_E_grp-I"/>
</dbReference>
<dbReference type="GO" id="GO:0005506">
    <property type="term" value="F:iron ion binding"/>
    <property type="evidence" value="ECO:0007669"/>
    <property type="project" value="InterPro"/>
</dbReference>
<dbReference type="GeneID" id="34590635"/>
<evidence type="ECO:0000256" key="2">
    <source>
        <dbReference type="PIRSR" id="PIRSR602401-1"/>
    </source>
</evidence>
<keyword evidence="3" id="KW-0472">Membrane</keyword>
<dbReference type="InterPro" id="IPR001128">
    <property type="entry name" value="Cyt_P450"/>
</dbReference>
<dbReference type="InterPro" id="IPR011009">
    <property type="entry name" value="Kinase-like_dom_sf"/>
</dbReference>
<dbReference type="Pfam" id="PF00069">
    <property type="entry name" value="Pkinase"/>
    <property type="match status" value="2"/>
</dbReference>
<dbReference type="GO" id="GO:0004497">
    <property type="term" value="F:monooxygenase activity"/>
    <property type="evidence" value="ECO:0007669"/>
    <property type="project" value="InterPro"/>
</dbReference>
<feature type="domain" description="Protein kinase" evidence="4">
    <location>
        <begin position="533"/>
        <end position="893"/>
    </location>
</feature>
<dbReference type="GO" id="GO:0005524">
    <property type="term" value="F:ATP binding"/>
    <property type="evidence" value="ECO:0007669"/>
    <property type="project" value="InterPro"/>
</dbReference>
<dbReference type="SMART" id="SM00220">
    <property type="entry name" value="S_TKc"/>
    <property type="match status" value="1"/>
</dbReference>
<dbReference type="CDD" id="cd11070">
    <property type="entry name" value="CYP56-like"/>
    <property type="match status" value="1"/>
</dbReference>
<feature type="binding site" description="axial binding residue" evidence="2">
    <location>
        <position position="489"/>
    </location>
    <ligand>
        <name>heme</name>
        <dbReference type="ChEBI" id="CHEBI:30413"/>
    </ligand>
    <ligandPart>
        <name>Fe</name>
        <dbReference type="ChEBI" id="CHEBI:18248"/>
    </ligandPart>
</feature>
<reference evidence="5 6" key="1">
    <citation type="submission" date="2016-03" db="EMBL/GenBank/DDBJ databases">
        <title>The draft genome sequence of Fonsecaea nubica causative agent of cutaneous subcutaneous infection in human host.</title>
        <authorList>
            <person name="Costa F."/>
            <person name="Sybren D.H."/>
            <person name="Raittz R.T."/>
            <person name="Weiss V.A."/>
            <person name="Leao A.C."/>
            <person name="Gomes R."/>
            <person name="De Souza E.M."/>
            <person name="Pedrosa F.O."/>
            <person name="Steffens M.B."/>
            <person name="Bombassaro A."/>
            <person name="Tadra-Sfeir M.Z."/>
            <person name="Moreno L.F."/>
            <person name="Najafzadeh M.J."/>
            <person name="Felipe M.S."/>
            <person name="Teixeira M."/>
            <person name="Sun J."/>
            <person name="Xi L."/>
            <person name="Castro M.A."/>
            <person name="Vicente V.A."/>
        </authorList>
    </citation>
    <scope>NUCLEOTIDE SEQUENCE [LARGE SCALE GENOMIC DNA]</scope>
    <source>
        <strain evidence="5 6">CBS 269.64</strain>
    </source>
</reference>
<accession>A0A178CVQ9</accession>